<accession>A0A0A8YDX9</accession>
<reference evidence="1" key="1">
    <citation type="submission" date="2014-09" db="EMBL/GenBank/DDBJ databases">
        <authorList>
            <person name="Magalhaes I.L.F."/>
            <person name="Oliveira U."/>
            <person name="Santos F.R."/>
            <person name="Vidigal T.H.D.A."/>
            <person name="Brescovit A.D."/>
            <person name="Santos A.J."/>
        </authorList>
    </citation>
    <scope>NUCLEOTIDE SEQUENCE</scope>
    <source>
        <tissue evidence="1">Shoot tissue taken approximately 20 cm above the soil surface</tissue>
    </source>
</reference>
<organism evidence="1">
    <name type="scientific">Arundo donax</name>
    <name type="common">Giant reed</name>
    <name type="synonym">Donax arundinaceus</name>
    <dbReference type="NCBI Taxonomy" id="35708"/>
    <lineage>
        <taxon>Eukaryota</taxon>
        <taxon>Viridiplantae</taxon>
        <taxon>Streptophyta</taxon>
        <taxon>Embryophyta</taxon>
        <taxon>Tracheophyta</taxon>
        <taxon>Spermatophyta</taxon>
        <taxon>Magnoliopsida</taxon>
        <taxon>Liliopsida</taxon>
        <taxon>Poales</taxon>
        <taxon>Poaceae</taxon>
        <taxon>PACMAD clade</taxon>
        <taxon>Arundinoideae</taxon>
        <taxon>Arundineae</taxon>
        <taxon>Arundo</taxon>
    </lineage>
</organism>
<evidence type="ECO:0000313" key="1">
    <source>
        <dbReference type="EMBL" id="JAD24294.1"/>
    </source>
</evidence>
<proteinExistence type="predicted"/>
<protein>
    <submittedName>
        <fullName evidence="1">Uncharacterized protein</fullName>
    </submittedName>
</protein>
<dbReference type="AlphaFoldDB" id="A0A0A8YDX9"/>
<sequence>MTFCLLILRISIYEPFFTSSTRYNFCHYTCKSGKKSKLILYDRKTTSGFPRILTTPKRRYLGWLCSGFVQDLANQRAATSWFILRATSTPRPPCSPAKSFSSSILISSGAF</sequence>
<dbReference type="EMBL" id="GBRH01273601">
    <property type="protein sequence ID" value="JAD24294.1"/>
    <property type="molecule type" value="Transcribed_RNA"/>
</dbReference>
<reference evidence="1" key="2">
    <citation type="journal article" date="2015" name="Data Brief">
        <title>Shoot transcriptome of the giant reed, Arundo donax.</title>
        <authorList>
            <person name="Barrero R.A."/>
            <person name="Guerrero F.D."/>
            <person name="Moolhuijzen P."/>
            <person name="Goolsby J.A."/>
            <person name="Tidwell J."/>
            <person name="Bellgard S.E."/>
            <person name="Bellgard M.I."/>
        </authorList>
    </citation>
    <scope>NUCLEOTIDE SEQUENCE</scope>
    <source>
        <tissue evidence="1">Shoot tissue taken approximately 20 cm above the soil surface</tissue>
    </source>
</reference>
<name>A0A0A8YDX9_ARUDO</name>